<reference evidence="1" key="1">
    <citation type="submission" date="2017-10" db="EMBL/GenBank/DDBJ databases">
        <title>Chryseobacterium sp. B5 is a hydrocarbonoclastic and plant growth promoting bacterium.</title>
        <authorList>
            <person name="Thijs S."/>
            <person name="Gkorezis P."/>
            <person name="Van Hamme J."/>
        </authorList>
    </citation>
    <scope>NUCLEOTIDE SEQUENCE</scope>
    <source>
        <strain evidence="1">B5</strain>
    </source>
</reference>
<dbReference type="AlphaFoldDB" id="A0A2G7T811"/>
<dbReference type="EMBL" id="PEKC01000027">
    <property type="protein sequence ID" value="PII36031.1"/>
    <property type="molecule type" value="Genomic_DNA"/>
</dbReference>
<accession>A0A2G7T811</accession>
<organism evidence="1">
    <name type="scientific">Chryseobacterium sp. B5</name>
    <dbReference type="NCBI Taxonomy" id="2050562"/>
    <lineage>
        <taxon>Bacteria</taxon>
        <taxon>Pseudomonadati</taxon>
        <taxon>Bacteroidota</taxon>
        <taxon>Flavobacteriia</taxon>
        <taxon>Flavobacteriales</taxon>
        <taxon>Weeksellaceae</taxon>
        <taxon>Chryseobacterium group</taxon>
        <taxon>Chryseobacterium</taxon>
    </lineage>
</organism>
<sequence>MSKKPKKTYSEYLLEQHPELHALFPYYESLGMAEPVLWALSESRGEPTVAMAALVHGLCSEVAAAGDSRWLEQLHQGDLNVNEGPLLSDAQQALGRLRALGIADDLLMPLVRAAQAHAVNDIAAMIDMGPQISCLPLPQGRQAHWQLFDVDVEDGETPGKGLSGFAIDVRHVLVR</sequence>
<comment type="caution">
    <text evidence="1">The sequence shown here is derived from an EMBL/GenBank/DDBJ whole genome shotgun (WGS) entry which is preliminary data.</text>
</comment>
<gene>
    <name evidence="1" type="ORF">CTI11_09790</name>
</gene>
<protein>
    <submittedName>
        <fullName evidence="1">Uncharacterized protein</fullName>
    </submittedName>
</protein>
<name>A0A2G7T811_9FLAO</name>
<evidence type="ECO:0000313" key="1">
    <source>
        <dbReference type="EMBL" id="PII36031.1"/>
    </source>
</evidence>
<proteinExistence type="predicted"/>